<organism evidence="3 4">
    <name type="scientific">Colletotrichum kahawae</name>
    <name type="common">Coffee berry disease fungus</name>
    <dbReference type="NCBI Taxonomy" id="34407"/>
    <lineage>
        <taxon>Eukaryota</taxon>
        <taxon>Fungi</taxon>
        <taxon>Dikarya</taxon>
        <taxon>Ascomycota</taxon>
        <taxon>Pezizomycotina</taxon>
        <taxon>Sordariomycetes</taxon>
        <taxon>Hypocreomycetidae</taxon>
        <taxon>Glomerellales</taxon>
        <taxon>Glomerellaceae</taxon>
        <taxon>Colletotrichum</taxon>
        <taxon>Colletotrichum gloeosporioides species complex</taxon>
    </lineage>
</organism>
<protein>
    <submittedName>
        <fullName evidence="3">Bahd family acyltransferase</fullName>
    </submittedName>
</protein>
<evidence type="ECO:0000313" key="4">
    <source>
        <dbReference type="Proteomes" id="UP001281614"/>
    </source>
</evidence>
<keyword evidence="2 3" id="KW-0012">Acyltransferase</keyword>
<dbReference type="PANTHER" id="PTHR31642">
    <property type="entry name" value="TRICHOTHECENE 3-O-ACETYLTRANSFERASE"/>
    <property type="match status" value="1"/>
</dbReference>
<dbReference type="InterPro" id="IPR050317">
    <property type="entry name" value="Plant_Fungal_Acyltransferase"/>
</dbReference>
<dbReference type="EMBL" id="VYYT01000101">
    <property type="protein sequence ID" value="KAK2770043.1"/>
    <property type="molecule type" value="Genomic_DNA"/>
</dbReference>
<dbReference type="SUPFAM" id="SSF52777">
    <property type="entry name" value="CoA-dependent acyltransferases"/>
    <property type="match status" value="1"/>
</dbReference>
<dbReference type="InterPro" id="IPR023213">
    <property type="entry name" value="CAT-like_dom_sf"/>
</dbReference>
<evidence type="ECO:0000256" key="1">
    <source>
        <dbReference type="ARBA" id="ARBA00022679"/>
    </source>
</evidence>
<sequence length="503" mass="55447">MSTSVISVVDLYNPEAESKLGSRMPLGPMDHMVFPTVPINVVFVYERPKSSPLESFMSAQALQLSLTRLLTHYPHLTGRFQFNPTSNTFEIGAFSKGLVFLQAKCDAPLSKITTQSQAGRMTIENLPGSGSSLMPPFEATIEGVCRDPILAVQHTRFACGGVALGIRLHHMVCDAGGFFQFVRDWSTIHRSLSLPSPPNLNYYLSAPDVLSVEERSAALDGNPLFYYAEDQKPHPNPVEVLNATPMDNPPVVGHTLHFSSDDLSLLKKRAPNPSGQGWVSSFEAVSAYLCQATYEARLRLLRAQGMTPSSAASQLRQGFWGSINTRDPSRLNLGSRYFGNASLNILTRFQHSILADGELWEVAEVIHDLVRSMDKPRMEKTTKWFAAQPDKSRVKMDFDFGTGNFTVSQRSRHDMYSGVDFEKDLVGNPVRPALVAPPFTEVSLVDGLALMVSSPPEEILRGNGDGASSTSAVPRTIDAIFSVSQPVWTLLVEEETFRKFVCE</sequence>
<comment type="caution">
    <text evidence="3">The sequence shown here is derived from an EMBL/GenBank/DDBJ whole genome shotgun (WGS) entry which is preliminary data.</text>
</comment>
<evidence type="ECO:0000313" key="3">
    <source>
        <dbReference type="EMBL" id="KAK2770043.1"/>
    </source>
</evidence>
<evidence type="ECO:0000256" key="2">
    <source>
        <dbReference type="ARBA" id="ARBA00023315"/>
    </source>
</evidence>
<dbReference type="PANTHER" id="PTHR31642:SF11">
    <property type="entry name" value="SHIKIMATE O-HYDROXYCINNAMOYLTRANSFERASE"/>
    <property type="match status" value="1"/>
</dbReference>
<dbReference type="GO" id="GO:0016747">
    <property type="term" value="F:acyltransferase activity, transferring groups other than amino-acyl groups"/>
    <property type="evidence" value="ECO:0007669"/>
    <property type="project" value="TreeGrafter"/>
</dbReference>
<dbReference type="Pfam" id="PF02458">
    <property type="entry name" value="Transferase"/>
    <property type="match status" value="1"/>
</dbReference>
<proteinExistence type="predicted"/>
<dbReference type="Gene3D" id="3.30.559.10">
    <property type="entry name" value="Chloramphenicol acetyltransferase-like domain"/>
    <property type="match status" value="2"/>
</dbReference>
<keyword evidence="4" id="KW-1185">Reference proteome</keyword>
<dbReference type="AlphaFoldDB" id="A0AAD9YIY2"/>
<name>A0AAD9YIY2_COLKA</name>
<accession>A0AAD9YIY2</accession>
<dbReference type="Proteomes" id="UP001281614">
    <property type="component" value="Unassembled WGS sequence"/>
</dbReference>
<gene>
    <name evidence="3" type="ORF">CKAH01_04386</name>
</gene>
<keyword evidence="1" id="KW-0808">Transferase</keyword>
<reference evidence="3" key="1">
    <citation type="submission" date="2023-02" db="EMBL/GenBank/DDBJ databases">
        <title>Colletotrichum kahawae CIFC_Que2 genome sequencing and assembly.</title>
        <authorList>
            <person name="Baroncelli R."/>
        </authorList>
    </citation>
    <scope>NUCLEOTIDE SEQUENCE</scope>
    <source>
        <strain evidence="3">CIFC_Que2</strain>
    </source>
</reference>